<proteinExistence type="predicted"/>
<sequence>MSNPKANINTWFPKESSTLSAEEIVDSVCSSIYEPENAAAREDVLKSPGFLREIMLLIDLDTELTMNGILGFLENSSGRYLLETIQALQHIGAAEDAEILEQIYQQLEITPAQRIKSPGLHEVSSFQDRYILNAEVLDGILRLSEALYLNTPDRNIFDNLVGYLSANRHLLDEELKKYSW</sequence>
<feature type="domain" description="DNA mimic protein DMP19 C-terminal" evidence="1">
    <location>
        <begin position="50"/>
        <end position="166"/>
    </location>
</feature>
<dbReference type="Proteomes" id="UP000186058">
    <property type="component" value="Unassembled WGS sequence"/>
</dbReference>
<name>A0ABX3ENZ2_9BACL</name>
<comment type="caution">
    <text evidence="2">The sequence shown here is derived from an EMBL/GenBank/DDBJ whole genome shotgun (WGS) entry which is preliminary data.</text>
</comment>
<evidence type="ECO:0000313" key="2">
    <source>
        <dbReference type="EMBL" id="OKP85210.1"/>
    </source>
</evidence>
<dbReference type="Gene3D" id="1.20.1420.60">
    <property type="match status" value="1"/>
</dbReference>
<gene>
    <name evidence="2" type="ORF">A3844_17255</name>
</gene>
<protein>
    <recommendedName>
        <fullName evidence="1">DNA mimic protein DMP19 C-terminal domain-containing protein</fullName>
    </recommendedName>
</protein>
<keyword evidence="3" id="KW-1185">Reference proteome</keyword>
<dbReference type="InterPro" id="IPR025402">
    <property type="entry name" value="DMP19_C"/>
</dbReference>
<dbReference type="EMBL" id="LVWI01000047">
    <property type="protein sequence ID" value="OKP85210.1"/>
    <property type="molecule type" value="Genomic_DNA"/>
</dbReference>
<evidence type="ECO:0000259" key="1">
    <source>
        <dbReference type="Pfam" id="PF14300"/>
    </source>
</evidence>
<reference evidence="2 3" key="1">
    <citation type="submission" date="2016-03" db="EMBL/GenBank/DDBJ databases">
        <authorList>
            <person name="Sant'Anna F.H."/>
            <person name="Ambrosini A."/>
            <person name="Souza R."/>
            <person name="Bach E."/>
            <person name="Fernandes G."/>
            <person name="Balsanelli E."/>
            <person name="Baura V.A."/>
            <person name="Souza E.M."/>
            <person name="Passaglia L."/>
        </authorList>
    </citation>
    <scope>NUCLEOTIDE SEQUENCE [LARGE SCALE GENOMIC DNA]</scope>
    <source>
        <strain evidence="2 3">P26E</strain>
    </source>
</reference>
<accession>A0ABX3ENZ2</accession>
<evidence type="ECO:0000313" key="3">
    <source>
        <dbReference type="Proteomes" id="UP000186058"/>
    </source>
</evidence>
<organism evidence="2 3">
    <name type="scientific">Paenibacillus helianthi</name>
    <dbReference type="NCBI Taxonomy" id="1349432"/>
    <lineage>
        <taxon>Bacteria</taxon>
        <taxon>Bacillati</taxon>
        <taxon>Bacillota</taxon>
        <taxon>Bacilli</taxon>
        <taxon>Bacillales</taxon>
        <taxon>Paenibacillaceae</taxon>
        <taxon>Paenibacillus</taxon>
    </lineage>
</organism>
<dbReference type="Pfam" id="PF14300">
    <property type="entry name" value="DMP19"/>
    <property type="match status" value="1"/>
</dbReference>